<dbReference type="AlphaFoldDB" id="A0AAD6Z1K0"/>
<evidence type="ECO:0000313" key="2">
    <source>
        <dbReference type="EMBL" id="KAJ7302826.1"/>
    </source>
</evidence>
<proteinExistence type="predicted"/>
<accession>A0AAD6Z1K0</accession>
<evidence type="ECO:0000256" key="1">
    <source>
        <dbReference type="SAM" id="SignalP"/>
    </source>
</evidence>
<dbReference type="EMBL" id="JARIHO010000111">
    <property type="protein sequence ID" value="KAJ7302826.1"/>
    <property type="molecule type" value="Genomic_DNA"/>
</dbReference>
<gene>
    <name evidence="2" type="ORF">DFH08DRAFT_904720</name>
</gene>
<comment type="caution">
    <text evidence="2">The sequence shown here is derived from an EMBL/GenBank/DDBJ whole genome shotgun (WGS) entry which is preliminary data.</text>
</comment>
<name>A0AAD6Z1K0_9AGAR</name>
<reference evidence="2" key="1">
    <citation type="submission" date="2023-03" db="EMBL/GenBank/DDBJ databases">
        <title>Massive genome expansion in bonnet fungi (Mycena s.s.) driven by repeated elements and novel gene families across ecological guilds.</title>
        <authorList>
            <consortium name="Lawrence Berkeley National Laboratory"/>
            <person name="Harder C.B."/>
            <person name="Miyauchi S."/>
            <person name="Viragh M."/>
            <person name="Kuo A."/>
            <person name="Thoen E."/>
            <person name="Andreopoulos B."/>
            <person name="Lu D."/>
            <person name="Skrede I."/>
            <person name="Drula E."/>
            <person name="Henrissat B."/>
            <person name="Morin E."/>
            <person name="Kohler A."/>
            <person name="Barry K."/>
            <person name="LaButti K."/>
            <person name="Morin E."/>
            <person name="Salamov A."/>
            <person name="Lipzen A."/>
            <person name="Mereny Z."/>
            <person name="Hegedus B."/>
            <person name="Baldrian P."/>
            <person name="Stursova M."/>
            <person name="Weitz H."/>
            <person name="Taylor A."/>
            <person name="Grigoriev I.V."/>
            <person name="Nagy L.G."/>
            <person name="Martin F."/>
            <person name="Kauserud H."/>
        </authorList>
    </citation>
    <scope>NUCLEOTIDE SEQUENCE</scope>
    <source>
        <strain evidence="2">CBHHK002</strain>
    </source>
</reference>
<feature type="signal peptide" evidence="1">
    <location>
        <begin position="1"/>
        <end position="20"/>
    </location>
</feature>
<evidence type="ECO:0000313" key="3">
    <source>
        <dbReference type="Proteomes" id="UP001218218"/>
    </source>
</evidence>
<keyword evidence="1" id="KW-0732">Signal</keyword>
<sequence>MRLQILQLALAAVCSTAATAKIPFYIIHNAETPSFGRPGLTPVGKQRADCCIPNVFSDWNIGLILTCTVDRDGKEGLNCPAANRTAFPLAQSLGINIATCATGDGADDDCPSNTIKKFNKSSNQSVLIVWDSTDLEDLLENVDTDASLDNDSLGLHADLILSVNPAKLKSVGQSSMNCTGLDGTA</sequence>
<keyword evidence="3" id="KW-1185">Reference proteome</keyword>
<feature type="chain" id="PRO_5042280116" evidence="1">
    <location>
        <begin position="21"/>
        <end position="185"/>
    </location>
</feature>
<protein>
    <submittedName>
        <fullName evidence="2">Uncharacterized protein</fullName>
    </submittedName>
</protein>
<organism evidence="2 3">
    <name type="scientific">Mycena albidolilacea</name>
    <dbReference type="NCBI Taxonomy" id="1033008"/>
    <lineage>
        <taxon>Eukaryota</taxon>
        <taxon>Fungi</taxon>
        <taxon>Dikarya</taxon>
        <taxon>Basidiomycota</taxon>
        <taxon>Agaricomycotina</taxon>
        <taxon>Agaricomycetes</taxon>
        <taxon>Agaricomycetidae</taxon>
        <taxon>Agaricales</taxon>
        <taxon>Marasmiineae</taxon>
        <taxon>Mycenaceae</taxon>
        <taxon>Mycena</taxon>
    </lineage>
</organism>
<dbReference type="Proteomes" id="UP001218218">
    <property type="component" value="Unassembled WGS sequence"/>
</dbReference>